<feature type="region of interest" description="Disordered" evidence="1">
    <location>
        <begin position="319"/>
        <end position="339"/>
    </location>
</feature>
<feature type="region of interest" description="Disordered" evidence="1">
    <location>
        <begin position="1"/>
        <end position="218"/>
    </location>
</feature>
<feature type="region of interest" description="Disordered" evidence="1">
    <location>
        <begin position="746"/>
        <end position="789"/>
    </location>
</feature>
<feature type="region of interest" description="Disordered" evidence="1">
    <location>
        <begin position="506"/>
        <end position="561"/>
    </location>
</feature>
<feature type="compositionally biased region" description="Low complexity" evidence="1">
    <location>
        <begin position="20"/>
        <end position="29"/>
    </location>
</feature>
<sequence length="879" mass="96252">MAHPPAAFDTQSKRHKRRSSSFSEFVSRLRPSHREERGGTIRTETVTSSASSKQSTKIVSPQVREKKAAGRNTGGRWFSLGSKSKGAGSDAQTTVDDSMLQSAAQQEEISMAQRLFEQKQEERKNRRDFRQSGDYLGVQGFNPRTGFCDASLSSSGPSQESEDTKRIRQEEADAAERKSIADEEAAQAKEAVERREASKAEQRKNNQVLQQRRQGRWKMGDHGWKSVAEPQLSPIIQSAIASPVRGSSSYPQYLLMQTNILKESVPSAIDNLFPMPSARDPYPYVDPTKVIEQDDFFGHRAASSPLKNDQINERTPSISRKRVGSAPGLHRYASSSGTVLQNANKAQRPLSISGAVNREPSPISSGPISFETPSPKPEFPLPLPTLRGQKPTLQYTSNGATTPILPDPVPNPGQPLFSAENAGIPQAFESSGMSPSNPDPTPALSMNAFLGQSLIEAGDTIAISSQSTSVNQVQVHQQLDQNQSSDSPILSLDKFPPVFIKNPEMARSPLSSLPNNYGSAQVTDPAPQQTLRNKTLRQKKSAKSVPVPKPKPTHLSPSPINQVLSTPIITTTGHKLNQHHFNQLDGMDEFITGAQVIQPLLQRVNMIPLRSSSFKKRSSLTRSKMRNPISDTHETVTSSEHLLHQTKKRTAELCRNESPVKEHGVKSTPISTSTSLFSKEESLNHKVAQSAAEFAVQKWTPPKKIQEGQGGIGAPSKDDDHQTVFVGKDLVGIMYSNGHTVGHSLRASTQLKQLTYPKGKGTKSEPSTSPKEAPKKSSKEDDTKGAKLSAVAGLQRRKAPVSVGEAVSRITETAWWLVEPVFDPESNLRKRWEKDETTWKDVGTFVAAACFVACVTLMIVICGRTVGMCLRILRFAASF</sequence>
<feature type="compositionally biased region" description="Polar residues" evidence="1">
    <location>
        <begin position="509"/>
        <end position="533"/>
    </location>
</feature>
<feature type="transmembrane region" description="Helical" evidence="2">
    <location>
        <begin position="845"/>
        <end position="866"/>
    </location>
</feature>
<evidence type="ECO:0000313" key="3">
    <source>
        <dbReference type="EMBL" id="KAG9241512.1"/>
    </source>
</evidence>
<gene>
    <name evidence="3" type="ORF">BJ878DRAFT_482880</name>
</gene>
<dbReference type="AlphaFoldDB" id="A0A9P8CCC6"/>
<name>A0A9P8CCC6_9HELO</name>
<feature type="compositionally biased region" description="Basic and acidic residues" evidence="1">
    <location>
        <begin position="772"/>
        <end position="785"/>
    </location>
</feature>
<dbReference type="EMBL" id="MU254202">
    <property type="protein sequence ID" value="KAG9241512.1"/>
    <property type="molecule type" value="Genomic_DNA"/>
</dbReference>
<proteinExistence type="predicted"/>
<evidence type="ECO:0000313" key="4">
    <source>
        <dbReference type="Proteomes" id="UP000887226"/>
    </source>
</evidence>
<accession>A0A9P8CCC6</accession>
<keyword evidence="2" id="KW-1133">Transmembrane helix</keyword>
<organism evidence="3 4">
    <name type="scientific">Calycina marina</name>
    <dbReference type="NCBI Taxonomy" id="1763456"/>
    <lineage>
        <taxon>Eukaryota</taxon>
        <taxon>Fungi</taxon>
        <taxon>Dikarya</taxon>
        <taxon>Ascomycota</taxon>
        <taxon>Pezizomycotina</taxon>
        <taxon>Leotiomycetes</taxon>
        <taxon>Helotiales</taxon>
        <taxon>Pezizellaceae</taxon>
        <taxon>Calycina</taxon>
    </lineage>
</organism>
<feature type="compositionally biased region" description="Basic and acidic residues" evidence="1">
    <location>
        <begin position="162"/>
        <end position="204"/>
    </location>
</feature>
<feature type="compositionally biased region" description="Polar residues" evidence="1">
    <location>
        <begin position="42"/>
        <end position="59"/>
    </location>
</feature>
<comment type="caution">
    <text evidence="3">The sequence shown here is derived from an EMBL/GenBank/DDBJ whole genome shotgun (WGS) entry which is preliminary data.</text>
</comment>
<reference evidence="3" key="1">
    <citation type="journal article" date="2021" name="IMA Fungus">
        <title>Genomic characterization of three marine fungi, including Emericellopsis atlantica sp. nov. with signatures of a generalist lifestyle and marine biomass degradation.</title>
        <authorList>
            <person name="Hagestad O.C."/>
            <person name="Hou L."/>
            <person name="Andersen J.H."/>
            <person name="Hansen E.H."/>
            <person name="Altermark B."/>
            <person name="Li C."/>
            <person name="Kuhnert E."/>
            <person name="Cox R.J."/>
            <person name="Crous P.W."/>
            <person name="Spatafora J.W."/>
            <person name="Lail K."/>
            <person name="Amirebrahimi M."/>
            <person name="Lipzen A."/>
            <person name="Pangilinan J."/>
            <person name="Andreopoulos W."/>
            <person name="Hayes R.D."/>
            <person name="Ng V."/>
            <person name="Grigoriev I.V."/>
            <person name="Jackson S.A."/>
            <person name="Sutton T.D.S."/>
            <person name="Dobson A.D.W."/>
            <person name="Rama T."/>
        </authorList>
    </citation>
    <scope>NUCLEOTIDE SEQUENCE</scope>
    <source>
        <strain evidence="3">TRa3180A</strain>
    </source>
</reference>
<protein>
    <submittedName>
        <fullName evidence="3">Uncharacterized protein</fullName>
    </submittedName>
</protein>
<feature type="compositionally biased region" description="Polar residues" evidence="1">
    <location>
        <begin position="90"/>
        <end position="108"/>
    </location>
</feature>
<evidence type="ECO:0000256" key="2">
    <source>
        <dbReference type="SAM" id="Phobius"/>
    </source>
</evidence>
<dbReference type="Proteomes" id="UP000887226">
    <property type="component" value="Unassembled WGS sequence"/>
</dbReference>
<keyword evidence="4" id="KW-1185">Reference proteome</keyword>
<keyword evidence="2" id="KW-0812">Transmembrane</keyword>
<feature type="compositionally biased region" description="Basic and acidic residues" evidence="1">
    <location>
        <begin position="116"/>
        <end position="131"/>
    </location>
</feature>
<feature type="region of interest" description="Disordered" evidence="1">
    <location>
        <begin position="701"/>
        <end position="721"/>
    </location>
</feature>
<dbReference type="OrthoDB" id="3439820at2759"/>
<evidence type="ECO:0000256" key="1">
    <source>
        <dbReference type="SAM" id="MobiDB-lite"/>
    </source>
</evidence>
<keyword evidence="2" id="KW-0472">Membrane</keyword>